<accession>F0RQN3</accession>
<dbReference type="GO" id="GO:0016020">
    <property type="term" value="C:membrane"/>
    <property type="evidence" value="ECO:0007669"/>
    <property type="project" value="InterPro"/>
</dbReference>
<proteinExistence type="predicted"/>
<reference evidence="3" key="1">
    <citation type="submission" date="2011-02" db="EMBL/GenBank/DDBJ databases">
        <title>The complete sequence of plasmid2 of Deinococcus proteolyticus DSM 20540.</title>
        <authorList>
            <consortium name="US DOE Joint Genome Institute (JGI-PGF)"/>
            <person name="Lucas S."/>
            <person name="Copeland A."/>
            <person name="Lapidus A."/>
            <person name="Bruce D."/>
            <person name="Goodwin L."/>
            <person name="Pitluck S."/>
            <person name="Kyrpides N."/>
            <person name="Mavromatis K."/>
            <person name="Pagani I."/>
            <person name="Ivanova N."/>
            <person name="Ovchinnikova G."/>
            <person name="Zeytun A."/>
            <person name="Detter J.C."/>
            <person name="Han C."/>
            <person name="Land M."/>
            <person name="Hauser L."/>
            <person name="Markowitz V."/>
            <person name="Cheng J.-F."/>
            <person name="Hugenholtz P."/>
            <person name="Woyke T."/>
            <person name="Wu D."/>
            <person name="Pukall R."/>
            <person name="Steenblock K."/>
            <person name="Brambilla E."/>
            <person name="Klenk H.-P."/>
            <person name="Eisen J.A."/>
        </authorList>
    </citation>
    <scope>NUCLEOTIDE SEQUENCE [LARGE SCALE GENOMIC DNA]</scope>
    <source>
        <strain evidence="3">ATCC 35074 / DSM 20540 / JCM 6276 / NBRC 101906 / NCIMB 13154 / VKM Ac-1939 / CCM 2703 / MRP</strain>
        <plasmid evidence="3">Plasmid pDEIPR02</plasmid>
    </source>
</reference>
<dbReference type="AlphaFoldDB" id="F0RQN3"/>
<dbReference type="GO" id="GO:0005524">
    <property type="term" value="F:ATP binding"/>
    <property type="evidence" value="ECO:0007669"/>
    <property type="project" value="InterPro"/>
</dbReference>
<dbReference type="Pfam" id="PF13529">
    <property type="entry name" value="Peptidase_C39_2"/>
    <property type="match status" value="1"/>
</dbReference>
<name>F0RQN3_DEIPM</name>
<keyword evidence="3" id="KW-1185">Reference proteome</keyword>
<dbReference type="InterPro" id="IPR005074">
    <property type="entry name" value="Peptidase_C39"/>
</dbReference>
<reference evidence="2 3" key="2">
    <citation type="journal article" date="2012" name="Stand. Genomic Sci.">
        <title>Complete genome sequence of the orange-red pigmented, radioresistant Deinococcus proteolyticus type strain (MRP(T)).</title>
        <authorList>
            <person name="Copeland A."/>
            <person name="Zeytun A."/>
            <person name="Yassawong M."/>
            <person name="Nolan M."/>
            <person name="Lucas S."/>
            <person name="Hammon N."/>
            <person name="Deshpande S."/>
            <person name="Cheng J.F."/>
            <person name="Han C."/>
            <person name="Tapia R."/>
            <person name="Goodwin L.A."/>
            <person name="Pitluck S."/>
            <person name="Mavromatis K."/>
            <person name="Liolios K."/>
            <person name="Pagani I."/>
            <person name="Ivanova N."/>
            <person name="Mikhailova N."/>
            <person name="Pati A."/>
            <person name="Chen A."/>
            <person name="Palaniappan K."/>
            <person name="Land M."/>
            <person name="Hauser L."/>
            <person name="Jeffries C.D."/>
            <person name="Brambilla E.M."/>
            <person name="Rohde M."/>
            <person name="Sikorski J."/>
            <person name="Pukall R."/>
            <person name="Goker M."/>
            <person name="Detter J.C."/>
            <person name="Woyke T."/>
            <person name="Bristow J."/>
            <person name="Eisen J.A."/>
            <person name="Markowitz V."/>
            <person name="Hugenholtz P."/>
            <person name="Kyrpides N.C."/>
            <person name="Klenk H.P."/>
            <person name="Lapidus A."/>
        </authorList>
    </citation>
    <scope>NUCLEOTIDE SEQUENCE [LARGE SCALE GENOMIC DNA]</scope>
    <source>
        <strain evidence="3">ATCC 35074 / DSM 20540 / JCM 6276 / NBRC 101906 / NCIMB 13154 / VKM Ac-1939 / CCM 2703 / MRP</strain>
        <plasmid evidence="3">Plasmid pDEIPR02</plasmid>
    </source>
</reference>
<sequence length="230" mass="25269">MPVKLHLCWPRTNQTRPYPESMTHAHLSRTSRPLLTLLLGLLPITLPVAEAARTATSTTATRTTPATAPALALQNMPIIYQGYNDCGPASIGMVLAYYRQPVDVKTISAATKASPNSYMHVEQIGRYVGQYGLQTTQVKNANIGAAVRLIRLGVPVIALTYFQQVGVIPHFRVVRGFDQNRQLLYLADPLAGSVAMRYADFNMLWNTQGKQMVAVYPPGLHQKVQAAIRG</sequence>
<gene>
    <name evidence="2" type="ordered locus">Deipr_2475</name>
</gene>
<protein>
    <submittedName>
        <fullName evidence="2">Peptidase C39 bacteriocin processing</fullName>
    </submittedName>
</protein>
<dbReference type="PROSITE" id="PS50990">
    <property type="entry name" value="PEPTIDASE_C39"/>
    <property type="match status" value="1"/>
</dbReference>
<keyword evidence="2" id="KW-0614">Plasmid</keyword>
<evidence type="ECO:0000313" key="2">
    <source>
        <dbReference type="EMBL" id="ADY27592.1"/>
    </source>
</evidence>
<evidence type="ECO:0000259" key="1">
    <source>
        <dbReference type="PROSITE" id="PS50990"/>
    </source>
</evidence>
<dbReference type="GO" id="GO:0008233">
    <property type="term" value="F:peptidase activity"/>
    <property type="evidence" value="ECO:0007669"/>
    <property type="project" value="InterPro"/>
</dbReference>
<dbReference type="InterPro" id="IPR039564">
    <property type="entry name" value="Peptidase_C39-like"/>
</dbReference>
<dbReference type="EMBL" id="CP002538">
    <property type="protein sequence ID" value="ADY27592.1"/>
    <property type="molecule type" value="Genomic_DNA"/>
</dbReference>
<organism evidence="2 3">
    <name type="scientific">Deinococcus proteolyticus (strain ATCC 35074 / DSM 20540 / JCM 6276 / NBRC 101906 / NCIMB 13154 / VKM Ac-1939 / CCM 2703 / MRP)</name>
    <dbReference type="NCBI Taxonomy" id="693977"/>
    <lineage>
        <taxon>Bacteria</taxon>
        <taxon>Thermotogati</taxon>
        <taxon>Deinococcota</taxon>
        <taxon>Deinococci</taxon>
        <taxon>Deinococcales</taxon>
        <taxon>Deinococcaceae</taxon>
        <taxon>Deinococcus</taxon>
    </lineage>
</organism>
<dbReference type="Proteomes" id="UP000007718">
    <property type="component" value="Plasmid pDEIPR02"/>
</dbReference>
<geneLocation type="plasmid" evidence="2 3">
    <name>pDEIPR02</name>
</geneLocation>
<dbReference type="HOGENOM" id="CLU_104981_0_0_0"/>
<dbReference type="GO" id="GO:0006508">
    <property type="term" value="P:proteolysis"/>
    <property type="evidence" value="ECO:0007669"/>
    <property type="project" value="InterPro"/>
</dbReference>
<dbReference type="Gene3D" id="3.90.70.10">
    <property type="entry name" value="Cysteine proteinases"/>
    <property type="match status" value="1"/>
</dbReference>
<dbReference type="KEGG" id="dpt:Deipr_2475"/>
<evidence type="ECO:0000313" key="3">
    <source>
        <dbReference type="Proteomes" id="UP000007718"/>
    </source>
</evidence>
<feature type="domain" description="Peptidase C39" evidence="1">
    <location>
        <begin position="81"/>
        <end position="212"/>
    </location>
</feature>